<name>A0ABR3CUI4_9PEZI</name>
<dbReference type="Proteomes" id="UP001430584">
    <property type="component" value="Unassembled WGS sequence"/>
</dbReference>
<dbReference type="RefSeq" id="XP_066637287.1">
    <property type="nucleotide sequence ID" value="XM_066772008.1"/>
</dbReference>
<feature type="compositionally biased region" description="Low complexity" evidence="1">
    <location>
        <begin position="195"/>
        <end position="207"/>
    </location>
</feature>
<dbReference type="EMBL" id="JAJVCZ030000001">
    <property type="protein sequence ID" value="KAL0264547.1"/>
    <property type="molecule type" value="Genomic_DNA"/>
</dbReference>
<evidence type="ECO:0000256" key="1">
    <source>
        <dbReference type="SAM" id="MobiDB-lite"/>
    </source>
</evidence>
<feature type="region of interest" description="Disordered" evidence="1">
    <location>
        <begin position="226"/>
        <end position="289"/>
    </location>
</feature>
<feature type="compositionally biased region" description="Basic and acidic residues" evidence="1">
    <location>
        <begin position="226"/>
        <end position="240"/>
    </location>
</feature>
<proteinExistence type="predicted"/>
<protein>
    <submittedName>
        <fullName evidence="2">Uncharacterized protein</fullName>
    </submittedName>
</protein>
<feature type="compositionally biased region" description="Gly residues" evidence="1">
    <location>
        <begin position="279"/>
        <end position="289"/>
    </location>
</feature>
<dbReference type="GeneID" id="92004582"/>
<gene>
    <name evidence="2" type="ORF">SLS55_000497</name>
</gene>
<reference evidence="2 3" key="1">
    <citation type="submission" date="2024-02" db="EMBL/GenBank/DDBJ databases">
        <title>De novo assembly and annotation of 12 fungi associated with fruit tree decline syndrome in Ontario, Canada.</title>
        <authorList>
            <person name="Sulman M."/>
            <person name="Ellouze W."/>
            <person name="Ilyukhin E."/>
        </authorList>
    </citation>
    <scope>NUCLEOTIDE SEQUENCE [LARGE SCALE GENOMIC DNA]</scope>
    <source>
        <strain evidence="2 3">FDS-637</strain>
    </source>
</reference>
<evidence type="ECO:0000313" key="2">
    <source>
        <dbReference type="EMBL" id="KAL0264547.1"/>
    </source>
</evidence>
<sequence>MSDGFASTAQQSESELQLGMTKRVPLADQAASFPPSSSSYSSPWAKKIDNALRSQLYHYPPNEHRSPAVKTNSLAPPVLAPRMTTPTASDENNNSKKTADAAPTTRDTATASKSDNSGANNNNNYHPLPSFLLATLDLTDPNDPSLPSLECTDAVIDRWHSDSLLPPSSPRRPHVRRTPSHAVGAIGEGRKKKTTAAAAEQQQQHTTSSSEGPEYIRFREWCRKERERAEASRKDARRDSGAVQQPKCVRFANEVQVEDGFDLGNDRSRMGAADHGQEDGGGGAVGSGQ</sequence>
<feature type="region of interest" description="Disordered" evidence="1">
    <location>
        <begin position="55"/>
        <end position="123"/>
    </location>
</feature>
<feature type="region of interest" description="Disordered" evidence="1">
    <location>
        <begin position="1"/>
        <end position="43"/>
    </location>
</feature>
<evidence type="ECO:0000313" key="3">
    <source>
        <dbReference type="Proteomes" id="UP001430584"/>
    </source>
</evidence>
<feature type="compositionally biased region" description="Polar residues" evidence="1">
    <location>
        <begin position="1"/>
        <end position="15"/>
    </location>
</feature>
<feature type="region of interest" description="Disordered" evidence="1">
    <location>
        <begin position="162"/>
        <end position="213"/>
    </location>
</feature>
<feature type="compositionally biased region" description="Low complexity" evidence="1">
    <location>
        <begin position="32"/>
        <end position="43"/>
    </location>
</feature>
<keyword evidence="3" id="KW-1185">Reference proteome</keyword>
<feature type="compositionally biased region" description="Low complexity" evidence="1">
    <location>
        <begin position="100"/>
        <end position="111"/>
    </location>
</feature>
<accession>A0ABR3CUI4</accession>
<comment type="caution">
    <text evidence="2">The sequence shown here is derived from an EMBL/GenBank/DDBJ whole genome shotgun (WGS) entry which is preliminary data.</text>
</comment>
<organism evidence="2 3">
    <name type="scientific">Diplodia seriata</name>
    <dbReference type="NCBI Taxonomy" id="420778"/>
    <lineage>
        <taxon>Eukaryota</taxon>
        <taxon>Fungi</taxon>
        <taxon>Dikarya</taxon>
        <taxon>Ascomycota</taxon>
        <taxon>Pezizomycotina</taxon>
        <taxon>Dothideomycetes</taxon>
        <taxon>Dothideomycetes incertae sedis</taxon>
        <taxon>Botryosphaeriales</taxon>
        <taxon>Botryosphaeriaceae</taxon>
        <taxon>Diplodia</taxon>
    </lineage>
</organism>